<protein>
    <recommendedName>
        <fullName evidence="2">DUF155 domain-containing protein</fullName>
    </recommendedName>
</protein>
<dbReference type="InterPro" id="IPR003734">
    <property type="entry name" value="DUF155"/>
</dbReference>
<organism evidence="3 4">
    <name type="scientific">Theileria orientalis</name>
    <dbReference type="NCBI Taxonomy" id="68886"/>
    <lineage>
        <taxon>Eukaryota</taxon>
        <taxon>Sar</taxon>
        <taxon>Alveolata</taxon>
        <taxon>Apicomplexa</taxon>
        <taxon>Aconoidasida</taxon>
        <taxon>Piroplasmida</taxon>
        <taxon>Theileriidae</taxon>
        <taxon>Theileria</taxon>
    </lineage>
</organism>
<accession>A0A976SJQ1</accession>
<dbReference type="Pfam" id="PF02582">
    <property type="entry name" value="DUF155"/>
    <property type="match status" value="1"/>
</dbReference>
<sequence length="271" mass="31215">MLSHNINLHDLRVKLHKHNAKYTFNDSFVLVKECPDLSHESGCVFFTNSGVAVLWGNSNNSLASYRPLVQESDETNTPFDEFSESLDVIETSGGTLVHDGTISLTTSDDREYDQIAISFAMNNAVKLNYLEMDITKALELKNNAINELVNVVKSQNLDRVARTLFDLETRAHNCRYRLNLQQDLLEYPDVLWDYDKQCDLFNRVQNAFDIPKRLDNLNHRISWTIQTLNSYSEYVRHKHSSRLEKIIIAVISVELALALIQALRSNMKREH</sequence>
<evidence type="ECO:0000313" key="4">
    <source>
        <dbReference type="Proteomes" id="UP000244811"/>
    </source>
</evidence>
<dbReference type="PANTHER" id="PTHR16255:SF1">
    <property type="entry name" value="REQUIRED FOR MEIOTIC NUCLEAR DIVISION PROTEIN 1 HOMOLOG"/>
    <property type="match status" value="1"/>
</dbReference>
<evidence type="ECO:0000256" key="1">
    <source>
        <dbReference type="ARBA" id="ARBA00008306"/>
    </source>
</evidence>
<dbReference type="EMBL" id="CP056072">
    <property type="protein sequence ID" value="UVC50107.1"/>
    <property type="molecule type" value="Genomic_DNA"/>
</dbReference>
<proteinExistence type="inferred from homology"/>
<feature type="domain" description="DUF155" evidence="2">
    <location>
        <begin position="44"/>
        <end position="218"/>
    </location>
</feature>
<dbReference type="InterPro" id="IPR051624">
    <property type="entry name" value="RMD1/Sad1-interacting"/>
</dbReference>
<dbReference type="PANTHER" id="PTHR16255">
    <property type="entry name" value="REQUIRED FOR MEIOTIC NUCLEAR DIVISION PROTEIN 1 HOMOLOG"/>
    <property type="match status" value="1"/>
</dbReference>
<gene>
    <name evidence="3" type="ORF">MACK_003976</name>
</gene>
<dbReference type="Proteomes" id="UP000244811">
    <property type="component" value="Chromosome 4"/>
</dbReference>
<dbReference type="AlphaFoldDB" id="A0A976SJQ1"/>
<comment type="similarity">
    <text evidence="1">Belongs to the RMD1/sif2 family.</text>
</comment>
<evidence type="ECO:0000313" key="3">
    <source>
        <dbReference type="EMBL" id="UVC50107.1"/>
    </source>
</evidence>
<reference evidence="3" key="1">
    <citation type="submission" date="2022-07" db="EMBL/GenBank/DDBJ databases">
        <title>Evaluation of T. orientalis genome assembly methods using nanopore sequencing and analysis of variation between genomes.</title>
        <authorList>
            <person name="Yam J."/>
            <person name="Micallef M.L."/>
            <person name="Liu M."/>
            <person name="Djordjevic S.P."/>
            <person name="Bogema D.R."/>
            <person name="Jenkins C."/>
        </authorList>
    </citation>
    <scope>NUCLEOTIDE SEQUENCE</scope>
    <source>
        <strain evidence="3">Goon Nure</strain>
    </source>
</reference>
<evidence type="ECO:0000259" key="2">
    <source>
        <dbReference type="Pfam" id="PF02582"/>
    </source>
</evidence>
<dbReference type="GO" id="GO:0005739">
    <property type="term" value="C:mitochondrion"/>
    <property type="evidence" value="ECO:0007669"/>
    <property type="project" value="UniProtKB-ARBA"/>
</dbReference>
<name>A0A976SJQ1_THEOR</name>